<keyword evidence="4" id="KW-0812">Transmembrane</keyword>
<feature type="compositionally biased region" description="Pro residues" evidence="3">
    <location>
        <begin position="137"/>
        <end position="165"/>
    </location>
</feature>
<keyword evidence="1" id="KW-1015">Disulfide bond</keyword>
<dbReference type="EMBL" id="CM031811">
    <property type="protein sequence ID" value="KAG6662488.1"/>
    <property type="molecule type" value="Genomic_DNA"/>
</dbReference>
<keyword evidence="4" id="KW-1133">Transmembrane helix</keyword>
<feature type="region of interest" description="Disordered" evidence="3">
    <location>
        <begin position="128"/>
        <end position="169"/>
    </location>
</feature>
<keyword evidence="5" id="KW-0732">Signal</keyword>
<evidence type="ECO:0000256" key="1">
    <source>
        <dbReference type="ARBA" id="ARBA00023157"/>
    </source>
</evidence>
<evidence type="ECO:0000313" key="9">
    <source>
        <dbReference type="Proteomes" id="UP000811609"/>
    </source>
</evidence>
<reference evidence="8" key="2">
    <citation type="submission" date="2021-01" db="EMBL/GenBank/DDBJ databases">
        <authorList>
            <person name="Lovell J.T."/>
            <person name="Bentley N."/>
            <person name="Bhattarai G."/>
            <person name="Jenkins J.W."/>
            <person name="Sreedasyam A."/>
            <person name="Alarcon Y."/>
            <person name="Bock C."/>
            <person name="Boston L."/>
            <person name="Carlson J."/>
            <person name="Cervantes K."/>
            <person name="Clermont K."/>
            <person name="Krom N."/>
            <person name="Kubenka K."/>
            <person name="Mamidi S."/>
            <person name="Mattison C."/>
            <person name="Monteros M."/>
            <person name="Pisani C."/>
            <person name="Plott C."/>
            <person name="Rajasekar S."/>
            <person name="Rhein H.S."/>
            <person name="Rohla C."/>
            <person name="Song M."/>
            <person name="Hilaire R.S."/>
            <person name="Shu S."/>
            <person name="Wells L."/>
            <person name="Wang X."/>
            <person name="Webber J."/>
            <person name="Heerema R.J."/>
            <person name="Klein P."/>
            <person name="Conner P."/>
            <person name="Grauke L."/>
            <person name="Grimwood J."/>
            <person name="Schmutz J."/>
            <person name="Randall J.J."/>
        </authorList>
    </citation>
    <scope>NUCLEOTIDE SEQUENCE</scope>
    <source>
        <tissue evidence="8">Leaf</tissue>
    </source>
</reference>
<evidence type="ECO:0000259" key="6">
    <source>
        <dbReference type="PROSITE" id="PS51485"/>
    </source>
</evidence>
<evidence type="ECO:0000256" key="2">
    <source>
        <dbReference type="ARBA" id="ARBA00023180"/>
    </source>
</evidence>
<dbReference type="CDD" id="cd13920">
    <property type="entry name" value="Stellacyanin"/>
    <property type="match status" value="1"/>
</dbReference>
<dbReference type="Proteomes" id="UP000811609">
    <property type="component" value="Chromosome 3"/>
</dbReference>
<name>A0A8T1R5R4_CARIL</name>
<dbReference type="AlphaFoldDB" id="A0A8T1R5R4"/>
<dbReference type="PANTHER" id="PTHR33021">
    <property type="entry name" value="BLUE COPPER PROTEIN"/>
    <property type="match status" value="1"/>
</dbReference>
<keyword evidence="9" id="KW-1185">Reference proteome</keyword>
<feature type="domain" description="Phytocyanin" evidence="6">
    <location>
        <begin position="27"/>
        <end position="129"/>
    </location>
</feature>
<comment type="caution">
    <text evidence="7">The sequence shown here is derived from an EMBL/GenBank/DDBJ whole genome shotgun (WGS) entry which is preliminary data.</text>
</comment>
<evidence type="ECO:0000313" key="7">
    <source>
        <dbReference type="EMBL" id="KAG6662488.1"/>
    </source>
</evidence>
<dbReference type="InterPro" id="IPR039391">
    <property type="entry name" value="Phytocyanin-like"/>
</dbReference>
<keyword evidence="4" id="KW-0472">Membrane</keyword>
<dbReference type="SUPFAM" id="SSF49503">
    <property type="entry name" value="Cupredoxins"/>
    <property type="match status" value="1"/>
</dbReference>
<feature type="transmembrane region" description="Helical" evidence="4">
    <location>
        <begin position="167"/>
        <end position="188"/>
    </location>
</feature>
<dbReference type="PROSITE" id="PS51485">
    <property type="entry name" value="PHYTOCYANIN"/>
    <property type="match status" value="1"/>
</dbReference>
<dbReference type="FunFam" id="2.60.40.420:FF:000034">
    <property type="entry name" value="Cupredoxin superfamily protein"/>
    <property type="match status" value="1"/>
</dbReference>
<evidence type="ECO:0000313" key="8">
    <source>
        <dbReference type="EMBL" id="KAG6723957.1"/>
    </source>
</evidence>
<sequence>MATRRNAALVFLVLTAAVAVLHVAEGASYVVGDSTGWNVPSATTFYSSWASNLNFSVGDTLVFNFATGAHDVATVNKDAFDNCAKSNPLSLQTAGPANLTLSSTGDHYFICTIASHCSSGQKLTVNVKAASGSPSPTSSPPPPPSSTMSPPPPSSTTSPPPPPPSSASSLAATFSVVLMTIALTMFNLS</sequence>
<dbReference type="OrthoDB" id="5421909at2759"/>
<dbReference type="Gene3D" id="2.60.40.420">
    <property type="entry name" value="Cupredoxins - blue copper proteins"/>
    <property type="match status" value="1"/>
</dbReference>
<evidence type="ECO:0000256" key="4">
    <source>
        <dbReference type="SAM" id="Phobius"/>
    </source>
</evidence>
<dbReference type="Pfam" id="PF02298">
    <property type="entry name" value="Cu_bind_like"/>
    <property type="match status" value="1"/>
</dbReference>
<organism evidence="7 9">
    <name type="scientific">Carya illinoinensis</name>
    <name type="common">Pecan</name>
    <dbReference type="NCBI Taxonomy" id="32201"/>
    <lineage>
        <taxon>Eukaryota</taxon>
        <taxon>Viridiplantae</taxon>
        <taxon>Streptophyta</taxon>
        <taxon>Embryophyta</taxon>
        <taxon>Tracheophyta</taxon>
        <taxon>Spermatophyta</taxon>
        <taxon>Magnoliopsida</taxon>
        <taxon>eudicotyledons</taxon>
        <taxon>Gunneridae</taxon>
        <taxon>Pentapetalae</taxon>
        <taxon>rosids</taxon>
        <taxon>fabids</taxon>
        <taxon>Fagales</taxon>
        <taxon>Juglandaceae</taxon>
        <taxon>Carya</taxon>
    </lineage>
</organism>
<keyword evidence="2" id="KW-0325">Glycoprotein</keyword>
<reference evidence="7" key="1">
    <citation type="submission" date="2020-12" db="EMBL/GenBank/DDBJ databases">
        <title>WGS assembly of Carya illinoinensis cv. Pawnee.</title>
        <authorList>
            <person name="Platts A."/>
            <person name="Shu S."/>
            <person name="Wright S."/>
            <person name="Barry K."/>
            <person name="Edger P."/>
            <person name="Pires J.C."/>
            <person name="Schmutz J."/>
        </authorList>
    </citation>
    <scope>NUCLEOTIDE SEQUENCE</scope>
    <source>
        <tissue evidence="7">Leaf</tissue>
    </source>
</reference>
<accession>A0A8T1R5R4</accession>
<feature type="signal peptide" evidence="5">
    <location>
        <begin position="1"/>
        <end position="26"/>
    </location>
</feature>
<dbReference type="GO" id="GO:0009055">
    <property type="term" value="F:electron transfer activity"/>
    <property type="evidence" value="ECO:0007669"/>
    <property type="project" value="InterPro"/>
</dbReference>
<evidence type="ECO:0000256" key="5">
    <source>
        <dbReference type="SAM" id="SignalP"/>
    </source>
</evidence>
<dbReference type="InterPro" id="IPR008972">
    <property type="entry name" value="Cupredoxin"/>
</dbReference>
<gene>
    <name evidence="7" type="ORF">CIPAW_03G246100</name>
    <name evidence="8" type="ORF">I3842_03G234400</name>
</gene>
<evidence type="ECO:0000256" key="3">
    <source>
        <dbReference type="SAM" id="MobiDB-lite"/>
    </source>
</evidence>
<protein>
    <recommendedName>
        <fullName evidence="6">Phytocyanin domain-containing protein</fullName>
    </recommendedName>
</protein>
<dbReference type="GO" id="GO:0005886">
    <property type="term" value="C:plasma membrane"/>
    <property type="evidence" value="ECO:0007669"/>
    <property type="project" value="TreeGrafter"/>
</dbReference>
<dbReference type="PANTHER" id="PTHR33021:SF488">
    <property type="entry name" value="PHYTOCYANIN DOMAIN-CONTAINING PROTEIN"/>
    <property type="match status" value="1"/>
</dbReference>
<dbReference type="Proteomes" id="UP000811246">
    <property type="component" value="Chromosome 3"/>
</dbReference>
<dbReference type="InterPro" id="IPR003245">
    <property type="entry name" value="Phytocyanin_dom"/>
</dbReference>
<feature type="chain" id="PRO_5035886223" description="Phytocyanin domain-containing protein" evidence="5">
    <location>
        <begin position="27"/>
        <end position="189"/>
    </location>
</feature>
<proteinExistence type="predicted"/>
<dbReference type="EMBL" id="CM031827">
    <property type="protein sequence ID" value="KAG6723957.1"/>
    <property type="molecule type" value="Genomic_DNA"/>
</dbReference>